<feature type="region of interest" description="Disordered" evidence="1">
    <location>
        <begin position="67"/>
        <end position="157"/>
    </location>
</feature>
<evidence type="ECO:0000256" key="1">
    <source>
        <dbReference type="SAM" id="MobiDB-lite"/>
    </source>
</evidence>
<comment type="caution">
    <text evidence="2">The sequence shown here is derived from an EMBL/GenBank/DDBJ whole genome shotgun (WGS) entry which is preliminary data.</text>
</comment>
<gene>
    <name evidence="2" type="ORF">SO694_00001058</name>
</gene>
<reference evidence="2 3" key="1">
    <citation type="submission" date="2024-03" db="EMBL/GenBank/DDBJ databases">
        <title>Aureococcus anophagefferens CCMP1851 and Kratosvirus quantuckense: Draft genome of a second virus-susceptible host strain in the model system.</title>
        <authorList>
            <person name="Chase E."/>
            <person name="Truchon A.R."/>
            <person name="Schepens W."/>
            <person name="Wilhelm S.W."/>
        </authorList>
    </citation>
    <scope>NUCLEOTIDE SEQUENCE [LARGE SCALE GENOMIC DNA]</scope>
    <source>
        <strain evidence="2 3">CCMP1851</strain>
    </source>
</reference>
<accession>A0ABR1GAX5</accession>
<evidence type="ECO:0000313" key="3">
    <source>
        <dbReference type="Proteomes" id="UP001363151"/>
    </source>
</evidence>
<feature type="compositionally biased region" description="Basic residues" evidence="1">
    <location>
        <begin position="100"/>
        <end position="116"/>
    </location>
</feature>
<evidence type="ECO:0000313" key="2">
    <source>
        <dbReference type="EMBL" id="KAK7253224.1"/>
    </source>
</evidence>
<organism evidence="2 3">
    <name type="scientific">Aureococcus anophagefferens</name>
    <name type="common">Harmful bloom alga</name>
    <dbReference type="NCBI Taxonomy" id="44056"/>
    <lineage>
        <taxon>Eukaryota</taxon>
        <taxon>Sar</taxon>
        <taxon>Stramenopiles</taxon>
        <taxon>Ochrophyta</taxon>
        <taxon>Pelagophyceae</taxon>
        <taxon>Pelagomonadales</taxon>
        <taxon>Pelagomonadaceae</taxon>
        <taxon>Aureococcus</taxon>
    </lineage>
</organism>
<feature type="compositionally biased region" description="Low complexity" evidence="1">
    <location>
        <begin position="74"/>
        <end position="83"/>
    </location>
</feature>
<sequence length="542" mass="55968">MPTTATVRFDAAQVRASAELDSPVINTLDSGCEIVIVETVTLASGRERVRIDAPVEGWLSRMFVEDDDADDGDAASSGSSARSEAVRRRGAASSGVASVARRRRWPRGAPCPRRRAAASPRGRATAAATTAAPRSTASRRPTARPPTATLAAASSSAAPAASARARCGTWSWTTGRPRSTPRCCSAATARCGPTSTATRARPGRRRVAPFVYAYADALAVAACAAARVDLGVEEPEAAAAAARDRLAADANVSLKRGSSPGAGESSRRTRASTGGGPAPEDPDDEGVTGGGPAPRDEIDDLVAEFEDDLVAEFVDGAGDLPGASGGGDDGPLKDWATPLCGGSSARGGAGARAVARVFGCFGAPDGAAVVGVNARRDAVSYDVVVSALSDFRRPLLVLLRRRRRRRRGAAAALRRGAPRDAARGPLGLRLTDAAGAVRGSYARVDAAAIGGARVARARRGRLRRRRRRRACGGHAHALALLEEGRRPCVAVLRRVKLAAAPAVFPSADGVAARVPGLVRRSAAAVDAFERVRGMGPSRTPRR</sequence>
<dbReference type="EMBL" id="JBBJCI010000035">
    <property type="protein sequence ID" value="KAK7253224.1"/>
    <property type="molecule type" value="Genomic_DNA"/>
</dbReference>
<dbReference type="Proteomes" id="UP001363151">
    <property type="component" value="Unassembled WGS sequence"/>
</dbReference>
<feature type="compositionally biased region" description="Low complexity" evidence="1">
    <location>
        <begin position="117"/>
        <end position="157"/>
    </location>
</feature>
<proteinExistence type="predicted"/>
<protein>
    <submittedName>
        <fullName evidence="2">Uncharacterized protein</fullName>
    </submittedName>
</protein>
<keyword evidence="3" id="KW-1185">Reference proteome</keyword>
<feature type="region of interest" description="Disordered" evidence="1">
    <location>
        <begin position="251"/>
        <end position="297"/>
    </location>
</feature>
<name>A0ABR1GAX5_AURAN</name>